<keyword evidence="1" id="KW-0812">Transmembrane</keyword>
<evidence type="ECO:0000256" key="1">
    <source>
        <dbReference type="SAM" id="Phobius"/>
    </source>
</evidence>
<dbReference type="Proteomes" id="UP001180020">
    <property type="component" value="Unassembled WGS sequence"/>
</dbReference>
<protein>
    <submittedName>
        <fullName evidence="2">Uncharacterized protein</fullName>
    </submittedName>
</protein>
<reference evidence="2" key="2">
    <citation type="submission" date="2023-06" db="EMBL/GenBank/DDBJ databases">
        <authorList>
            <person name="Ma L."/>
            <person name="Liu K.-W."/>
            <person name="Li Z."/>
            <person name="Hsiao Y.-Y."/>
            <person name="Qi Y."/>
            <person name="Fu T."/>
            <person name="Tang G."/>
            <person name="Zhang D."/>
            <person name="Sun W.-H."/>
            <person name="Liu D.-K."/>
            <person name="Li Y."/>
            <person name="Chen G.-Z."/>
            <person name="Liu X.-D."/>
            <person name="Liao X.-Y."/>
            <person name="Jiang Y.-T."/>
            <person name="Yu X."/>
            <person name="Hao Y."/>
            <person name="Huang J."/>
            <person name="Zhao X.-W."/>
            <person name="Ke S."/>
            <person name="Chen Y.-Y."/>
            <person name="Wu W.-L."/>
            <person name="Hsu J.-L."/>
            <person name="Lin Y.-F."/>
            <person name="Huang M.-D."/>
            <person name="Li C.-Y."/>
            <person name="Huang L."/>
            <person name="Wang Z.-W."/>
            <person name="Zhao X."/>
            <person name="Zhong W.-Y."/>
            <person name="Peng D.-H."/>
            <person name="Ahmad S."/>
            <person name="Lan S."/>
            <person name="Zhang J.-S."/>
            <person name="Tsai W.-C."/>
            <person name="Van De Peer Y."/>
            <person name="Liu Z.-J."/>
        </authorList>
    </citation>
    <scope>NUCLEOTIDE SEQUENCE</scope>
    <source>
        <strain evidence="2">CP</strain>
        <tissue evidence="2">Leaves</tissue>
    </source>
</reference>
<comment type="caution">
    <text evidence="2">The sequence shown here is derived from an EMBL/GenBank/DDBJ whole genome shotgun (WGS) entry which is preliminary data.</text>
</comment>
<dbReference type="PANTHER" id="PTHR47885:SF1">
    <property type="entry name" value="AP-5 COMPLEX SUBUNIT ZETA-1"/>
    <property type="match status" value="1"/>
</dbReference>
<organism evidence="2 3">
    <name type="scientific">Acorus calamus</name>
    <name type="common">Sweet flag</name>
    <dbReference type="NCBI Taxonomy" id="4465"/>
    <lineage>
        <taxon>Eukaryota</taxon>
        <taxon>Viridiplantae</taxon>
        <taxon>Streptophyta</taxon>
        <taxon>Embryophyta</taxon>
        <taxon>Tracheophyta</taxon>
        <taxon>Spermatophyta</taxon>
        <taxon>Magnoliopsida</taxon>
        <taxon>Liliopsida</taxon>
        <taxon>Acoraceae</taxon>
        <taxon>Acorus</taxon>
    </lineage>
</organism>
<keyword evidence="3" id="KW-1185">Reference proteome</keyword>
<dbReference type="PANTHER" id="PTHR47885">
    <property type="entry name" value="AP-5 COMPLEX SUBUNIT ZETA-1"/>
    <property type="match status" value="1"/>
</dbReference>
<sequence length="113" mass="12667">MRVQKRARDYLGLMNDPAICFSVLGPSGSQDLGPGMVNWTEGSSKMVSHVPFYILNEQEAEVGIDSKRAKSIALMIILLYVPSIVFFGIHREIFKGYDMDIFDLTATTNQTMM</sequence>
<dbReference type="AlphaFoldDB" id="A0AAV9DRT4"/>
<proteinExistence type="predicted"/>
<keyword evidence="1" id="KW-0472">Membrane</keyword>
<reference evidence="2" key="1">
    <citation type="journal article" date="2023" name="Nat. Commun.">
        <title>Diploid and tetraploid genomes of Acorus and the evolution of monocots.</title>
        <authorList>
            <person name="Ma L."/>
            <person name="Liu K.W."/>
            <person name="Li Z."/>
            <person name="Hsiao Y.Y."/>
            <person name="Qi Y."/>
            <person name="Fu T."/>
            <person name="Tang G.D."/>
            <person name="Zhang D."/>
            <person name="Sun W.H."/>
            <person name="Liu D.K."/>
            <person name="Li Y."/>
            <person name="Chen G.Z."/>
            <person name="Liu X.D."/>
            <person name="Liao X.Y."/>
            <person name="Jiang Y.T."/>
            <person name="Yu X."/>
            <person name="Hao Y."/>
            <person name="Huang J."/>
            <person name="Zhao X.W."/>
            <person name="Ke S."/>
            <person name="Chen Y.Y."/>
            <person name="Wu W.L."/>
            <person name="Hsu J.L."/>
            <person name="Lin Y.F."/>
            <person name="Huang M.D."/>
            <person name="Li C.Y."/>
            <person name="Huang L."/>
            <person name="Wang Z.W."/>
            <person name="Zhao X."/>
            <person name="Zhong W.Y."/>
            <person name="Peng D.H."/>
            <person name="Ahmad S."/>
            <person name="Lan S."/>
            <person name="Zhang J.S."/>
            <person name="Tsai W.C."/>
            <person name="Van de Peer Y."/>
            <person name="Liu Z.J."/>
        </authorList>
    </citation>
    <scope>NUCLEOTIDE SEQUENCE</scope>
    <source>
        <strain evidence="2">CP</strain>
    </source>
</reference>
<evidence type="ECO:0000313" key="3">
    <source>
        <dbReference type="Proteomes" id="UP001180020"/>
    </source>
</evidence>
<accession>A0AAV9DRT4</accession>
<evidence type="ECO:0000313" key="2">
    <source>
        <dbReference type="EMBL" id="KAK1303504.1"/>
    </source>
</evidence>
<keyword evidence="1" id="KW-1133">Transmembrane helix</keyword>
<dbReference type="EMBL" id="JAUJYO010000011">
    <property type="protein sequence ID" value="KAK1303504.1"/>
    <property type="molecule type" value="Genomic_DNA"/>
</dbReference>
<feature type="transmembrane region" description="Helical" evidence="1">
    <location>
        <begin position="72"/>
        <end position="89"/>
    </location>
</feature>
<name>A0AAV9DRT4_ACOCL</name>
<gene>
    <name evidence="2" type="ORF">QJS10_CPB11g01263</name>
</gene>